<feature type="domain" description="S1 motif" evidence="9">
    <location>
        <begin position="776"/>
        <end position="857"/>
    </location>
</feature>
<evidence type="ECO:0000256" key="8">
    <source>
        <dbReference type="SAM" id="MobiDB-lite"/>
    </source>
</evidence>
<dbReference type="SUPFAM" id="SSF50249">
    <property type="entry name" value="Nucleic acid-binding proteins"/>
    <property type="match status" value="3"/>
</dbReference>
<dbReference type="Gene3D" id="2.40.50.140">
    <property type="entry name" value="Nucleic acid-binding proteins"/>
    <property type="match status" value="2"/>
</dbReference>
<dbReference type="EMBL" id="LT629690">
    <property type="protein sequence ID" value="SDF77409.1"/>
    <property type="molecule type" value="Genomic_DNA"/>
</dbReference>
<evidence type="ECO:0000256" key="7">
    <source>
        <dbReference type="SAM" id="Coils"/>
    </source>
</evidence>
<dbReference type="PROSITE" id="PS50126">
    <property type="entry name" value="S1"/>
    <property type="match status" value="1"/>
</dbReference>
<dbReference type="InterPro" id="IPR040476">
    <property type="entry name" value="CSD2"/>
</dbReference>
<comment type="catalytic activity">
    <reaction evidence="6">
        <text>Exonucleolytic cleavage in the 3'- to 5'-direction to yield nucleoside 5'-phosphates.</text>
        <dbReference type="EC" id="3.1.13.1"/>
    </reaction>
</comment>
<dbReference type="PROSITE" id="PS01175">
    <property type="entry name" value="RIBONUCLEASE_II"/>
    <property type="match status" value="1"/>
</dbReference>
<evidence type="ECO:0000256" key="5">
    <source>
        <dbReference type="ARBA" id="ARBA00022884"/>
    </source>
</evidence>
<dbReference type="InterPro" id="IPR001900">
    <property type="entry name" value="RNase_II/R"/>
</dbReference>
<evidence type="ECO:0000256" key="3">
    <source>
        <dbReference type="ARBA" id="ARBA00022801"/>
    </source>
</evidence>
<dbReference type="EC" id="3.1.13.1" evidence="6"/>
<evidence type="ECO:0000259" key="9">
    <source>
        <dbReference type="PROSITE" id="PS50126"/>
    </source>
</evidence>
<keyword evidence="5 6" id="KW-0694">RNA-binding</keyword>
<dbReference type="Pfam" id="PF00575">
    <property type="entry name" value="S1"/>
    <property type="match status" value="1"/>
</dbReference>
<dbReference type="InterPro" id="IPR022966">
    <property type="entry name" value="RNase_II/R_CS"/>
</dbReference>
<comment type="subcellular location">
    <subcellularLocation>
        <location evidence="6">Cytoplasm</location>
    </subcellularLocation>
</comment>
<dbReference type="CDD" id="cd04471">
    <property type="entry name" value="S1_RNase_R"/>
    <property type="match status" value="1"/>
</dbReference>
<keyword evidence="3 6" id="KW-0378">Hydrolase</keyword>
<organism evidence="10 11">
    <name type="scientific">Terriglobus roseus</name>
    <dbReference type="NCBI Taxonomy" id="392734"/>
    <lineage>
        <taxon>Bacteria</taxon>
        <taxon>Pseudomonadati</taxon>
        <taxon>Acidobacteriota</taxon>
        <taxon>Terriglobia</taxon>
        <taxon>Terriglobales</taxon>
        <taxon>Acidobacteriaceae</taxon>
        <taxon>Terriglobus</taxon>
    </lineage>
</organism>
<dbReference type="InterPro" id="IPR003029">
    <property type="entry name" value="S1_domain"/>
</dbReference>
<feature type="coiled-coil region" evidence="7">
    <location>
        <begin position="741"/>
        <end position="768"/>
    </location>
</feature>
<comment type="similarity">
    <text evidence="6">Belongs to the RNR ribonuclease family. RNase R subfamily.</text>
</comment>
<feature type="region of interest" description="Disordered" evidence="8">
    <location>
        <begin position="595"/>
        <end position="619"/>
    </location>
</feature>
<dbReference type="RefSeq" id="WP_083346090.1">
    <property type="nucleotide sequence ID" value="NZ_LT629690.1"/>
</dbReference>
<evidence type="ECO:0000256" key="6">
    <source>
        <dbReference type="HAMAP-Rule" id="MF_01895"/>
    </source>
</evidence>
<dbReference type="GO" id="GO:0003723">
    <property type="term" value="F:RNA binding"/>
    <property type="evidence" value="ECO:0007669"/>
    <property type="project" value="UniProtKB-UniRule"/>
</dbReference>
<evidence type="ECO:0000256" key="2">
    <source>
        <dbReference type="ARBA" id="ARBA00022722"/>
    </source>
</evidence>
<keyword evidence="11" id="KW-1185">Reference proteome</keyword>
<feature type="compositionally biased region" description="Basic and acidic residues" evidence="8">
    <location>
        <begin position="607"/>
        <end position="616"/>
    </location>
</feature>
<evidence type="ECO:0000313" key="10">
    <source>
        <dbReference type="EMBL" id="SDF77409.1"/>
    </source>
</evidence>
<dbReference type="HAMAP" id="MF_01895">
    <property type="entry name" value="RNase_R"/>
    <property type="match status" value="1"/>
</dbReference>
<dbReference type="Pfam" id="PF08206">
    <property type="entry name" value="OB_RNB"/>
    <property type="match status" value="1"/>
</dbReference>
<keyword evidence="2 6" id="KW-0540">Nuclease</keyword>
<dbReference type="InterPro" id="IPR011129">
    <property type="entry name" value="CSD"/>
</dbReference>
<keyword evidence="1 6" id="KW-0963">Cytoplasm</keyword>
<comment type="function">
    <text evidence="6">3'-5' exoribonuclease that releases 5'-nucleoside monophosphates and is involved in maturation of structured RNAs.</text>
</comment>
<dbReference type="Pfam" id="PF00773">
    <property type="entry name" value="RNB"/>
    <property type="match status" value="1"/>
</dbReference>
<reference evidence="10 11" key="1">
    <citation type="submission" date="2016-10" db="EMBL/GenBank/DDBJ databases">
        <authorList>
            <person name="de Groot N.N."/>
        </authorList>
    </citation>
    <scope>NUCLEOTIDE SEQUENCE [LARGE SCALE GENOMIC DNA]</scope>
    <source>
        <strain evidence="10 11">GAS232</strain>
    </source>
</reference>
<dbReference type="GO" id="GO:0006402">
    <property type="term" value="P:mRNA catabolic process"/>
    <property type="evidence" value="ECO:0007669"/>
    <property type="project" value="TreeGrafter"/>
</dbReference>
<dbReference type="SMART" id="SM00357">
    <property type="entry name" value="CSP"/>
    <property type="match status" value="1"/>
</dbReference>
<dbReference type="SMART" id="SM00955">
    <property type="entry name" value="RNB"/>
    <property type="match status" value="1"/>
</dbReference>
<dbReference type="GO" id="GO:0005829">
    <property type="term" value="C:cytosol"/>
    <property type="evidence" value="ECO:0007669"/>
    <property type="project" value="TreeGrafter"/>
</dbReference>
<protein>
    <recommendedName>
        <fullName evidence="6">Ribonuclease R</fullName>
        <shortName evidence="6">RNase R</shortName>
        <ecNumber evidence="6">3.1.13.1</ecNumber>
    </recommendedName>
</protein>
<dbReference type="InterPro" id="IPR050180">
    <property type="entry name" value="RNR_Ribonuclease"/>
</dbReference>
<evidence type="ECO:0000256" key="4">
    <source>
        <dbReference type="ARBA" id="ARBA00022839"/>
    </source>
</evidence>
<keyword evidence="7" id="KW-0175">Coiled coil</keyword>
<dbReference type="InterPro" id="IPR013223">
    <property type="entry name" value="RNase_B_OB_dom"/>
</dbReference>
<gene>
    <name evidence="6" type="primary">rnr</name>
    <name evidence="10" type="ORF">SAMN05444167_3269</name>
</gene>
<evidence type="ECO:0000256" key="1">
    <source>
        <dbReference type="ARBA" id="ARBA00022490"/>
    </source>
</evidence>
<dbReference type="GO" id="GO:0008859">
    <property type="term" value="F:exoribonuclease II activity"/>
    <property type="evidence" value="ECO:0007669"/>
    <property type="project" value="UniProtKB-UniRule"/>
</dbReference>
<dbReference type="PANTHER" id="PTHR23355">
    <property type="entry name" value="RIBONUCLEASE"/>
    <property type="match status" value="1"/>
</dbReference>
<dbReference type="Pfam" id="PF17876">
    <property type="entry name" value="CSD2"/>
    <property type="match status" value="1"/>
</dbReference>
<dbReference type="Proteomes" id="UP000182427">
    <property type="component" value="Chromosome I"/>
</dbReference>
<name>A0A1G7NVP1_9BACT</name>
<dbReference type="AlphaFoldDB" id="A0A1G7NVP1"/>
<dbReference type="PANTHER" id="PTHR23355:SF9">
    <property type="entry name" value="DIS3-LIKE EXONUCLEASE 2"/>
    <property type="match status" value="1"/>
</dbReference>
<evidence type="ECO:0000313" key="11">
    <source>
        <dbReference type="Proteomes" id="UP000182427"/>
    </source>
</evidence>
<dbReference type="InterPro" id="IPR011805">
    <property type="entry name" value="RNase_R"/>
</dbReference>
<sequence>MPGHPYQHTDREILRRIQRAGGRAGYKQLVRELGMGGGRERRMLLEQLTRMTARGALVKMDQEHWALPETNVERAKNDSRLGGGRRGFADDMKRRVRERMDAREGSRKDLIAGKLQLHRDGYGFVRPSDGASSDGDLFIPPHELNGAMQGDQVLVLPAPPSRDGRRSGRIVRVLTRRNPTIVGIFHAAGARGRAFDHGSDDVRLRGSYVTPLDERMSQPVLIENDRDLPAAAITPHRTLGAEASAQEHVWDGTLQNLHGLAVDVEITQYPTEYSPARGRVIEVLGDPDAFGVDVEIVIRKHHLPHVFPANVLVEAQDAAQRNVAALDDDELRARRDFRDEPIVTIDGETAKDFDDAVLVRKRDDGTWELQVHIADVAEYVLDGTDLDLEARLRGNSVYFPDRAVPMLPQELSNGECSLRPDEDRMVLSCIATLDGDGNVLGYEVCEGLIRSARRMTYTKVQKILDGDAELRTEYVDFVSQFELMLELAQKLNGKRVKRGSIDFDLPEPVIDFDENGAMRGVRKAERAWSNRIIEEFMLCANECVARWMEASGVPAMYRIHEMPDPKRIVEFEDAAAAFGVSLGVGALPVKTVTMKADRRDQRRQRERGRDGRKPQGHEVSAQIDVEPQMYQRLAAKIQGRPEERILSYLMLRSLKQAKYSEKNEGHFALAAPAYTHFTSPIRRYPDLIVHRVVKTLLAEGASPFGGPEETASSSAQRFAAAHSHELIHAEGYDEPYPREEIAAIAQECSETERRAADAERELIEWKKIEFMSDRVGEDFAAMVLSVTKYGAYVELHDLYVEGLVPIHSLTDDHYTYRENAREIRGSKSGKTIRPGMQVRVLLDRIDRGNRRLQFAIIPEEESAPEGTRPFVSKRAGKTASRKEKQTTSRTEGLRPAKKGGKSRAPGKSQLSQESPFAKFATIDGVKPRRRKNKDLIAASRKKKGKRR</sequence>
<keyword evidence="4 6" id="KW-0269">Exonuclease</keyword>
<feature type="region of interest" description="Disordered" evidence="8">
    <location>
        <begin position="863"/>
        <end position="947"/>
    </location>
</feature>
<feature type="compositionally biased region" description="Basic and acidic residues" evidence="8">
    <location>
        <begin position="880"/>
        <end position="894"/>
    </location>
</feature>
<accession>A0A1G7NVP1</accession>
<proteinExistence type="inferred from homology"/>
<dbReference type="SMART" id="SM00316">
    <property type="entry name" value="S1"/>
    <property type="match status" value="1"/>
</dbReference>
<dbReference type="OrthoDB" id="9764149at2"/>
<dbReference type="InterPro" id="IPR012340">
    <property type="entry name" value="NA-bd_OB-fold"/>
</dbReference>